<dbReference type="PROSITE" id="PS00154">
    <property type="entry name" value="ATPASE_E1_E2"/>
    <property type="match status" value="1"/>
</dbReference>
<dbReference type="GO" id="GO:0030007">
    <property type="term" value="P:intracellular potassium ion homeostasis"/>
    <property type="evidence" value="ECO:0007669"/>
    <property type="project" value="TreeGrafter"/>
</dbReference>
<dbReference type="GO" id="GO:0016887">
    <property type="term" value="F:ATP hydrolysis activity"/>
    <property type="evidence" value="ECO:0007669"/>
    <property type="project" value="InterPro"/>
</dbReference>
<keyword evidence="9 16" id="KW-0630">Potassium</keyword>
<dbReference type="InterPro" id="IPR036412">
    <property type="entry name" value="HAD-like_sf"/>
</dbReference>
<dbReference type="InterPro" id="IPR023214">
    <property type="entry name" value="HAD_sf"/>
</dbReference>
<dbReference type="InterPro" id="IPR006068">
    <property type="entry name" value="ATPase_P-typ_cation-transptr_C"/>
</dbReference>
<dbReference type="Proteomes" id="UP000024404">
    <property type="component" value="Unassembled WGS sequence"/>
</dbReference>
<reference evidence="19" key="1">
    <citation type="submission" date="2013-10" db="EMBL/GenBank/DDBJ databases">
        <title>Genome sequencing of Onchocerca volvulus.</title>
        <authorList>
            <person name="Cotton J."/>
            <person name="Tsai J."/>
            <person name="Stanley E."/>
            <person name="Tracey A."/>
            <person name="Holroyd N."/>
            <person name="Lustigman S."/>
            <person name="Berriman M."/>
        </authorList>
    </citation>
    <scope>NUCLEOTIDE SEQUENCE</scope>
</reference>
<reference evidence="18" key="2">
    <citation type="submission" date="2022-06" db="UniProtKB">
        <authorList>
            <consortium name="EnsemblMetazoa"/>
        </authorList>
    </citation>
    <scope>IDENTIFICATION</scope>
</reference>
<dbReference type="SFLD" id="SFLDS00003">
    <property type="entry name" value="Haloacid_Dehalogenase"/>
    <property type="match status" value="1"/>
</dbReference>
<comment type="function">
    <text evidence="14">This is the catalytic component of the active enzyme, which catalyzes the hydrolysis of ATP coupled with the exchange of sodium and potassium ions across the plasma membrane. This action creates the electrochemical gradient of sodium and potassium ions, providing the energy for active transport of various nutrients.</text>
</comment>
<feature type="transmembrane region" description="Helical" evidence="16">
    <location>
        <begin position="277"/>
        <end position="305"/>
    </location>
</feature>
<comment type="subcellular location">
    <subcellularLocation>
        <location evidence="16">Cell membrane</location>
        <topology evidence="16">Multi-pass membrane protein</topology>
    </subcellularLocation>
    <subcellularLocation>
        <location evidence="1">Membrane</location>
        <topology evidence="1">Multi-pass membrane protein</topology>
    </subcellularLocation>
</comment>
<keyword evidence="12 16" id="KW-0406">Ion transport</keyword>
<dbReference type="Gene3D" id="3.40.1110.10">
    <property type="entry name" value="Calcium-transporting ATPase, cytoplasmic domain N"/>
    <property type="match status" value="1"/>
</dbReference>
<evidence type="ECO:0000256" key="9">
    <source>
        <dbReference type="ARBA" id="ARBA00022958"/>
    </source>
</evidence>
<dbReference type="GO" id="GO:0006883">
    <property type="term" value="P:intracellular sodium ion homeostasis"/>
    <property type="evidence" value="ECO:0007669"/>
    <property type="project" value="TreeGrafter"/>
</dbReference>
<dbReference type="GO" id="GO:0036376">
    <property type="term" value="P:sodium ion export across plasma membrane"/>
    <property type="evidence" value="ECO:0007669"/>
    <property type="project" value="TreeGrafter"/>
</dbReference>
<dbReference type="GO" id="GO:1990573">
    <property type="term" value="P:potassium ion import across plasma membrane"/>
    <property type="evidence" value="ECO:0007669"/>
    <property type="project" value="TreeGrafter"/>
</dbReference>
<dbReference type="SFLD" id="SFLDG00002">
    <property type="entry name" value="C1.7:_P-type_atpase_like"/>
    <property type="match status" value="1"/>
</dbReference>
<dbReference type="AlphaFoldDB" id="A0A8R1U2V4"/>
<evidence type="ECO:0000256" key="7">
    <source>
        <dbReference type="ARBA" id="ARBA00022741"/>
    </source>
</evidence>
<feature type="transmembrane region" description="Helical" evidence="16">
    <location>
        <begin position="85"/>
        <end position="105"/>
    </location>
</feature>
<evidence type="ECO:0000256" key="5">
    <source>
        <dbReference type="ARBA" id="ARBA00022553"/>
    </source>
</evidence>
<organism evidence="18 19">
    <name type="scientific">Onchocerca volvulus</name>
    <dbReference type="NCBI Taxonomy" id="6282"/>
    <lineage>
        <taxon>Eukaryota</taxon>
        <taxon>Metazoa</taxon>
        <taxon>Ecdysozoa</taxon>
        <taxon>Nematoda</taxon>
        <taxon>Chromadorea</taxon>
        <taxon>Rhabditida</taxon>
        <taxon>Spirurina</taxon>
        <taxon>Spiruromorpha</taxon>
        <taxon>Filarioidea</taxon>
        <taxon>Onchocercidae</taxon>
        <taxon>Onchocerca</taxon>
    </lineage>
</organism>
<keyword evidence="10" id="KW-1278">Translocase</keyword>
<accession>A0A8R1U2V4</accession>
<keyword evidence="11 16" id="KW-1133">Transmembrane helix</keyword>
<evidence type="ECO:0000256" key="2">
    <source>
        <dbReference type="ARBA" id="ARBA00006934"/>
    </source>
</evidence>
<dbReference type="GO" id="GO:0005391">
    <property type="term" value="F:P-type sodium:potassium-exchanging transporter activity"/>
    <property type="evidence" value="ECO:0007669"/>
    <property type="project" value="TreeGrafter"/>
</dbReference>
<dbReference type="PRINTS" id="PR00121">
    <property type="entry name" value="NAKATPASE"/>
</dbReference>
<dbReference type="Pfam" id="PF00690">
    <property type="entry name" value="Cation_ATPase_N"/>
    <property type="match status" value="1"/>
</dbReference>
<sequence length="986" mass="110122">MKHQLTIIEFTLNDYPKGHSDEKANRLLKEYGMNMLTPPKKRSEILAALKCLFAGFNFLLWLGSIASITSYIIERQQNVDAKLDNLYMGIVLAAVVVITGLFAYYQEYKSSKIMESFAKLAPPNTTVLRGGQIKKIDATLIVPGDIVHINAGDRIPADIRIITSFGFKVDCSSLTGESEPQVRTPEFTHVNPLETSNLVLFGTGAVEGKCKGIVILTGDRTVMGRIAFLTSRVESGKTPIAREIDHFIRIIGIVATTIGISFFIIGLIYGYTFVEALVFLIGIIVANVPEGIMATMTVCLTLTAVKMKRKNCLVKKLEGVETLGSTSTICSDKTGTLTQNRMTVTHIWLNGNISDVNFCEAIPDHGNPKELNLKHFDETFGAFFRCAALCSNAIFKDEDRDVKLSKREATGDATEVAILKYCEYACGDVTAYRKLYPKICEIPFNSTNKFQVSIHKKESSEGHFILVMKGAPEKIIARCVTQIQDSGERKLNKEDLGIFQNAYEYLGGELGERVMGFCDLEFDPIKYPKNFKFSTDPLNFPLDGLRFLGLISMIDPPRPAVPHAVGLCQSAGIKIVMVTGDHPLTAEAIARQVNIIKEGSVTSRIINDNDKLEREKVIDKNKCQAMIIHGEQLKKLSNKDLNYIVKHYSCIVFARTSPIQKLQIVEAFQKVGHIVAVTGDGVNDAPALRKADIGIAMGIAGTDVSKEAADMILLDDNFASIVTGVEEGRIIFDNLKKSIAYTLTSNIPEITPFLSYILFGIPLPMSVVAILCIDLGTDLWPAISIAYEEAETNIMKRPPRDAKVDKLVNARLMNFSYLQIGVIQAAAGFMTYLIIMGENGFHINRLLWIRDEWDDPLVDDLEDSYGQQWTYAARKDLEHCCHGAFFYAIVVVQWADLLISKTRYNSIVQQGMNNWVLNTGLIFTAALSTFLLFTPYVNRVFGLTPIRLTWAMIPVSFAWLIFVYDEIRKYFCRTRPHGWIYRDTYY</sequence>
<dbReference type="InterPro" id="IPR004014">
    <property type="entry name" value="ATPase_P-typ_cation-transptr_N"/>
</dbReference>
<evidence type="ECO:0000256" key="11">
    <source>
        <dbReference type="ARBA" id="ARBA00022989"/>
    </source>
</evidence>
<evidence type="ECO:0000256" key="4">
    <source>
        <dbReference type="ARBA" id="ARBA00022538"/>
    </source>
</evidence>
<dbReference type="OMA" id="FYAIVVV"/>
<evidence type="ECO:0000256" key="6">
    <source>
        <dbReference type="ARBA" id="ARBA00022692"/>
    </source>
</evidence>
<name>A0A8R1U2V4_ONCVO</name>
<keyword evidence="19" id="KW-1185">Reference proteome</keyword>
<keyword evidence="7 16" id="KW-0547">Nucleotide-binding</keyword>
<keyword evidence="16" id="KW-0479">Metal-binding</keyword>
<dbReference type="InterPro" id="IPR018303">
    <property type="entry name" value="ATPase_P-typ_P_site"/>
</dbReference>
<dbReference type="PANTHER" id="PTHR43294:SF18">
    <property type="entry name" value="SODIUM_POTASSIUM-TRANSPORTING ATPASE SUBUNIT ALPHA"/>
    <property type="match status" value="1"/>
</dbReference>
<evidence type="ECO:0000313" key="19">
    <source>
        <dbReference type="Proteomes" id="UP000024404"/>
    </source>
</evidence>
<dbReference type="SUPFAM" id="SSF81660">
    <property type="entry name" value="Metal cation-transporting ATPase, ATP-binding domain N"/>
    <property type="match status" value="1"/>
</dbReference>
<keyword evidence="8 16" id="KW-0067">ATP-binding</keyword>
<dbReference type="FunFam" id="2.70.150.10:FF:000003">
    <property type="entry name" value="Sodium/potassium-transporting ATPase subunit alpha"/>
    <property type="match status" value="1"/>
</dbReference>
<dbReference type="InterPro" id="IPR001757">
    <property type="entry name" value="P_typ_ATPase"/>
</dbReference>
<dbReference type="Pfam" id="PF00689">
    <property type="entry name" value="Cation_ATPase_C"/>
    <property type="match status" value="1"/>
</dbReference>
<dbReference type="FunFam" id="1.20.1110.10:FF:000038">
    <property type="entry name" value="Sodium/potassium-transporting ATPase subunit alpha"/>
    <property type="match status" value="1"/>
</dbReference>
<evidence type="ECO:0000256" key="10">
    <source>
        <dbReference type="ARBA" id="ARBA00022967"/>
    </source>
</evidence>
<evidence type="ECO:0000256" key="15">
    <source>
        <dbReference type="ARBA" id="ARBA00038795"/>
    </source>
</evidence>
<dbReference type="InterPro" id="IPR008250">
    <property type="entry name" value="ATPase_P-typ_transduc_dom_A_sf"/>
</dbReference>
<dbReference type="NCBIfam" id="TIGR01106">
    <property type="entry name" value="ATPase-IIC_X-K"/>
    <property type="match status" value="1"/>
</dbReference>
<dbReference type="InterPro" id="IPR023298">
    <property type="entry name" value="ATPase_P-typ_TM_dom_sf"/>
</dbReference>
<protein>
    <recommendedName>
        <fullName evidence="16">Sodium/potassium-transporting ATPase subunit alpha</fullName>
    </recommendedName>
</protein>
<feature type="transmembrane region" description="Helical" evidence="16">
    <location>
        <begin position="247"/>
        <end position="271"/>
    </location>
</feature>
<dbReference type="FunFam" id="1.20.1110.10:FF:000095">
    <property type="entry name" value="Sodium/potassium-transporting ATPase subunit alpha-1"/>
    <property type="match status" value="1"/>
</dbReference>
<evidence type="ECO:0000256" key="3">
    <source>
        <dbReference type="ARBA" id="ARBA00022448"/>
    </source>
</evidence>
<dbReference type="InterPro" id="IPR050510">
    <property type="entry name" value="Cation_transp_ATPase_P-type"/>
</dbReference>
<keyword evidence="3 16" id="KW-0813">Transport</keyword>
<keyword evidence="5" id="KW-0597">Phosphoprotein</keyword>
<keyword evidence="13 16" id="KW-0472">Membrane</keyword>
<dbReference type="PANTHER" id="PTHR43294">
    <property type="entry name" value="SODIUM/POTASSIUM-TRANSPORTING ATPASE SUBUNIT ALPHA"/>
    <property type="match status" value="1"/>
</dbReference>
<dbReference type="InterPro" id="IPR059000">
    <property type="entry name" value="ATPase_P-type_domA"/>
</dbReference>
<dbReference type="EnsemblMetazoa" id="OVOC9994.1">
    <property type="protein sequence ID" value="OVOC9994.1"/>
    <property type="gene ID" value="WBGene00246803"/>
</dbReference>
<feature type="transmembrane region" description="Helical" evidence="16">
    <location>
        <begin position="45"/>
        <end position="73"/>
    </location>
</feature>
<dbReference type="Pfam" id="PF00122">
    <property type="entry name" value="E1-E2_ATPase"/>
    <property type="match status" value="1"/>
</dbReference>
<keyword evidence="6 16" id="KW-0812">Transmembrane</keyword>
<dbReference type="SUPFAM" id="SSF81653">
    <property type="entry name" value="Calcium ATPase, transduction domain A"/>
    <property type="match status" value="1"/>
</dbReference>
<dbReference type="SUPFAM" id="SSF81665">
    <property type="entry name" value="Calcium ATPase, transmembrane domain M"/>
    <property type="match status" value="1"/>
</dbReference>
<dbReference type="Pfam" id="PF13246">
    <property type="entry name" value="Cation_ATPase"/>
    <property type="match status" value="1"/>
</dbReference>
<dbReference type="Gene3D" id="2.70.150.10">
    <property type="entry name" value="Calcium-transporting ATPase, cytoplasmic transduction domain A"/>
    <property type="match status" value="1"/>
</dbReference>
<evidence type="ECO:0000256" key="16">
    <source>
        <dbReference type="RuleBase" id="RU362084"/>
    </source>
</evidence>
<dbReference type="SMART" id="SM00831">
    <property type="entry name" value="Cation_ATPase_N"/>
    <property type="match status" value="1"/>
</dbReference>
<evidence type="ECO:0000256" key="1">
    <source>
        <dbReference type="ARBA" id="ARBA00004141"/>
    </source>
</evidence>
<evidence type="ECO:0000256" key="13">
    <source>
        <dbReference type="ARBA" id="ARBA00023136"/>
    </source>
</evidence>
<feature type="domain" description="Cation-transporting P-type ATPase N-terminal" evidence="17">
    <location>
        <begin position="1"/>
        <end position="72"/>
    </location>
</feature>
<dbReference type="InterPro" id="IPR044492">
    <property type="entry name" value="P_typ_ATPase_HD_dom"/>
</dbReference>
<proteinExistence type="inferred from homology"/>
<evidence type="ECO:0000256" key="12">
    <source>
        <dbReference type="ARBA" id="ARBA00023065"/>
    </source>
</evidence>
<dbReference type="NCBIfam" id="TIGR01494">
    <property type="entry name" value="ATPase_P-type"/>
    <property type="match status" value="2"/>
</dbReference>
<dbReference type="GO" id="GO:1902600">
    <property type="term" value="P:proton transmembrane transport"/>
    <property type="evidence" value="ECO:0007669"/>
    <property type="project" value="TreeGrafter"/>
</dbReference>
<feature type="transmembrane region" description="Helical" evidence="16">
    <location>
        <begin position="753"/>
        <end position="776"/>
    </location>
</feature>
<dbReference type="GO" id="GO:0046872">
    <property type="term" value="F:metal ion binding"/>
    <property type="evidence" value="ECO:0007669"/>
    <property type="project" value="UniProtKB-KW"/>
</dbReference>
<dbReference type="FunFam" id="3.40.50.1000:FF:000083">
    <property type="entry name" value="Sodium/potassium-transporting ATPase subunit alpha"/>
    <property type="match status" value="1"/>
</dbReference>
<dbReference type="SFLD" id="SFLDF00027">
    <property type="entry name" value="p-type_atpase"/>
    <property type="match status" value="1"/>
</dbReference>
<dbReference type="GO" id="GO:0005524">
    <property type="term" value="F:ATP binding"/>
    <property type="evidence" value="ECO:0007669"/>
    <property type="project" value="UniProtKB-KW"/>
</dbReference>
<feature type="transmembrane region" description="Helical" evidence="16">
    <location>
        <begin position="948"/>
        <end position="967"/>
    </location>
</feature>
<feature type="transmembrane region" description="Helical" evidence="16">
    <location>
        <begin position="815"/>
        <end position="835"/>
    </location>
</feature>
<dbReference type="Gene3D" id="1.20.1110.10">
    <property type="entry name" value="Calcium-transporting ATPase, transmembrane domain"/>
    <property type="match status" value="1"/>
</dbReference>
<evidence type="ECO:0000259" key="17">
    <source>
        <dbReference type="SMART" id="SM00831"/>
    </source>
</evidence>
<dbReference type="InterPro" id="IPR005775">
    <property type="entry name" value="P-type_ATPase_IIC"/>
</dbReference>
<evidence type="ECO:0000256" key="8">
    <source>
        <dbReference type="ARBA" id="ARBA00022840"/>
    </source>
</evidence>
<feature type="transmembrane region" description="Helical" evidence="16">
    <location>
        <begin position="915"/>
        <end position="936"/>
    </location>
</feature>
<comment type="similarity">
    <text evidence="2 16">Belongs to the cation transport ATPase (P-type) (TC 3.A.3) family. Type IIC subfamily.</text>
</comment>
<dbReference type="PRINTS" id="PR00119">
    <property type="entry name" value="CATATPASE"/>
</dbReference>
<evidence type="ECO:0000256" key="14">
    <source>
        <dbReference type="ARBA" id="ARBA00037422"/>
    </source>
</evidence>
<keyword evidence="4 16" id="KW-0633">Potassium transport</keyword>
<evidence type="ECO:0000313" key="18">
    <source>
        <dbReference type="EnsemblMetazoa" id="OVOC9994.1"/>
    </source>
</evidence>
<dbReference type="InterPro" id="IPR023299">
    <property type="entry name" value="ATPase_P-typ_cyto_dom_N"/>
</dbReference>
<comment type="subunit">
    <text evidence="15">The sodium/potassium-transporting ATPase is composed of a catalytic alpha subunit, an auxiliary non-catalytic beta subunit and an additional regulatory subunit.</text>
</comment>
<dbReference type="GO" id="GO:0005886">
    <property type="term" value="C:plasma membrane"/>
    <property type="evidence" value="ECO:0007669"/>
    <property type="project" value="UniProtKB-SubCell"/>
</dbReference>
<dbReference type="Gene3D" id="3.40.50.1000">
    <property type="entry name" value="HAD superfamily/HAD-like"/>
    <property type="match status" value="1"/>
</dbReference>
<dbReference type="SUPFAM" id="SSF56784">
    <property type="entry name" value="HAD-like"/>
    <property type="match status" value="1"/>
</dbReference>
<dbReference type="EMBL" id="CMVM020000310">
    <property type="status" value="NOT_ANNOTATED_CDS"/>
    <property type="molecule type" value="Genomic_DNA"/>
</dbReference>